<sequence length="174" mass="21183">MFHSALTLGFLLGVFITRKWHRWKDSFIPFLLFAIFNLYYHYLCHSTDRWLWELSKPIVNEFITETIYTFIIFPCWTILFISFFPPEKKVSYILKWSVASVLIEWVASEMEYFNYTNGWHIGWTFFFYLTMYPVLKIAQTKQIQALLISFIIIIFYLWIFDYFPLILSINLIDK</sequence>
<keyword evidence="3" id="KW-1185">Reference proteome</keyword>
<feature type="transmembrane region" description="Helical" evidence="1">
    <location>
        <begin position="26"/>
        <end position="42"/>
    </location>
</feature>
<protein>
    <submittedName>
        <fullName evidence="2">Uncharacterized protein</fullName>
    </submittedName>
</protein>
<proteinExistence type="predicted"/>
<evidence type="ECO:0000256" key="1">
    <source>
        <dbReference type="SAM" id="Phobius"/>
    </source>
</evidence>
<keyword evidence="1" id="KW-0812">Transmembrane</keyword>
<dbReference type="NCBIfam" id="NF041644">
    <property type="entry name" value="CBO0543_fam"/>
    <property type="match status" value="1"/>
</dbReference>
<organism evidence="2 3">
    <name type="scientific">Anaerobacillus alkaliphilus</name>
    <dbReference type="NCBI Taxonomy" id="1548597"/>
    <lineage>
        <taxon>Bacteria</taxon>
        <taxon>Bacillati</taxon>
        <taxon>Bacillota</taxon>
        <taxon>Bacilli</taxon>
        <taxon>Bacillales</taxon>
        <taxon>Bacillaceae</taxon>
        <taxon>Anaerobacillus</taxon>
    </lineage>
</organism>
<evidence type="ECO:0000313" key="2">
    <source>
        <dbReference type="EMBL" id="RXJ02020.1"/>
    </source>
</evidence>
<comment type="caution">
    <text evidence="2">The sequence shown here is derived from an EMBL/GenBank/DDBJ whole genome shotgun (WGS) entry which is preliminary data.</text>
</comment>
<dbReference type="OrthoDB" id="2628935at2"/>
<reference evidence="2 3" key="1">
    <citation type="journal article" date="2019" name="Int. J. Syst. Evol. Microbiol.">
        <title>Anaerobacillus alkaliphilus sp. nov., a novel alkaliphilic and moderately halophilic bacterium.</title>
        <authorList>
            <person name="Borsodi A.K."/>
            <person name="Aszalos J.M."/>
            <person name="Bihari P."/>
            <person name="Nagy I."/>
            <person name="Schumann P."/>
            <person name="Sproer C."/>
            <person name="Kovacs A.L."/>
            <person name="Boka K."/>
            <person name="Dobosy P."/>
            <person name="Ovari M."/>
            <person name="Szili-Kovacs T."/>
            <person name="Toth E."/>
        </authorList>
    </citation>
    <scope>NUCLEOTIDE SEQUENCE [LARGE SCALE GENOMIC DNA]</scope>
    <source>
        <strain evidence="2 3">B16-10</strain>
    </source>
</reference>
<feature type="transmembrane region" description="Helical" evidence="1">
    <location>
        <begin position="147"/>
        <end position="172"/>
    </location>
</feature>
<feature type="transmembrane region" description="Helical" evidence="1">
    <location>
        <begin position="62"/>
        <end position="83"/>
    </location>
</feature>
<dbReference type="Proteomes" id="UP000290649">
    <property type="component" value="Unassembled WGS sequence"/>
</dbReference>
<dbReference type="RefSeq" id="WP_129077735.1">
    <property type="nucleotide sequence ID" value="NZ_QOUX01000027.1"/>
</dbReference>
<feature type="transmembrane region" description="Helical" evidence="1">
    <location>
        <begin position="119"/>
        <end position="135"/>
    </location>
</feature>
<dbReference type="EMBL" id="QOUX01000027">
    <property type="protein sequence ID" value="RXJ02020.1"/>
    <property type="molecule type" value="Genomic_DNA"/>
</dbReference>
<accession>A0A4Q0VTQ9</accession>
<evidence type="ECO:0000313" key="3">
    <source>
        <dbReference type="Proteomes" id="UP000290649"/>
    </source>
</evidence>
<keyword evidence="1" id="KW-1133">Transmembrane helix</keyword>
<keyword evidence="1" id="KW-0472">Membrane</keyword>
<name>A0A4Q0VTQ9_9BACI</name>
<dbReference type="InterPro" id="IPR048147">
    <property type="entry name" value="CBO0543-like"/>
</dbReference>
<dbReference type="AlphaFoldDB" id="A0A4Q0VTQ9"/>
<gene>
    <name evidence="2" type="ORF">DS745_07965</name>
</gene>